<dbReference type="InterPro" id="IPR037522">
    <property type="entry name" value="HD_GYP_dom"/>
</dbReference>
<dbReference type="Proteomes" id="UP001500133">
    <property type="component" value="Unassembled WGS sequence"/>
</dbReference>
<evidence type="ECO:0000313" key="2">
    <source>
        <dbReference type="EMBL" id="GAA3905305.1"/>
    </source>
</evidence>
<name>A0ABP7LR21_9GAMM</name>
<comment type="caution">
    <text evidence="2">The sequence shown here is derived from an EMBL/GenBank/DDBJ whole genome shotgun (WGS) entry which is preliminary data.</text>
</comment>
<dbReference type="SUPFAM" id="SSF109604">
    <property type="entry name" value="HD-domain/PDEase-like"/>
    <property type="match status" value="1"/>
</dbReference>
<accession>A0ABP7LR21</accession>
<evidence type="ECO:0000259" key="1">
    <source>
        <dbReference type="PROSITE" id="PS51832"/>
    </source>
</evidence>
<keyword evidence="3" id="KW-1185">Reference proteome</keyword>
<dbReference type="InterPro" id="IPR009875">
    <property type="entry name" value="PilZ_domain"/>
</dbReference>
<gene>
    <name evidence="2" type="ORF">GCM10022228_14430</name>
</gene>
<feature type="domain" description="HD-GYP" evidence="1">
    <location>
        <begin position="310"/>
        <end position="506"/>
    </location>
</feature>
<sequence length="562" mass="62909">MDVQNTEYETVGVAREIAQLLEALIESGGTSLCLADATAGPEPIVLREQHPGEVLVMDLSSVEHWLPRLQAGEAFYLRGQVRGQVVRTPRLVLTEVRYVGGRYLCCSDYPTSLGVLQRREAFRAELRMGMKVTVTLQGVNHAAVQGDLRDLSQSGCQLELPLTASGILAEAQDSPLELTMTFPDGTRFAIHGEVRHQKTDPDQQLLRVGLCFTQCSAEQERQIWYFVCEIERESARYSKEGQDERQPSPLFEAQKRSAEAHIGRRQFVHYATPVARRLAKVAAFLDAQMLLLQSGSNVDSRQLSYYADRLLRLHEEDREALLFATRCMTREPLLVRHSLAVAVQLLDLVGGSMPPEVRKAVAASAMVHDLGKALVPQVLFQADRFDDSHRRALQEHVPLIIERLRGCQWLSASVARAMIGGINERMDGSGYPEGVTGEQLGELARAAAVVDVVEAMRRDRADRPARTVQQVYRHLLRQPAQFDPRWIKRYVAHFKVLPVGSLVRFSSEQLAWVLRVDDQGNPLEVQITSHPEPPTAKNLQEQVRQNLTERLGKPVSEVAVST</sequence>
<dbReference type="SMART" id="SM00471">
    <property type="entry name" value="HDc"/>
    <property type="match status" value="1"/>
</dbReference>
<dbReference type="RefSeq" id="WP_344703814.1">
    <property type="nucleotide sequence ID" value="NZ_BAAAZT010000067.1"/>
</dbReference>
<dbReference type="Pfam" id="PF13487">
    <property type="entry name" value="HD_5"/>
    <property type="match status" value="1"/>
</dbReference>
<protein>
    <recommendedName>
        <fullName evidence="1">HD-GYP domain-containing protein</fullName>
    </recommendedName>
</protein>
<reference evidence="3" key="1">
    <citation type="journal article" date="2019" name="Int. J. Syst. Evol. Microbiol.">
        <title>The Global Catalogue of Microorganisms (GCM) 10K type strain sequencing project: providing services to taxonomists for standard genome sequencing and annotation.</title>
        <authorList>
            <consortium name="The Broad Institute Genomics Platform"/>
            <consortium name="The Broad Institute Genome Sequencing Center for Infectious Disease"/>
            <person name="Wu L."/>
            <person name="Ma J."/>
        </authorList>
    </citation>
    <scope>NUCLEOTIDE SEQUENCE [LARGE SCALE GENOMIC DNA]</scope>
    <source>
        <strain evidence="3">JCM 16914</strain>
    </source>
</reference>
<dbReference type="PANTHER" id="PTHR45228">
    <property type="entry name" value="CYCLIC DI-GMP PHOSPHODIESTERASE TM_0186-RELATED"/>
    <property type="match status" value="1"/>
</dbReference>
<organism evidence="2 3">
    <name type="scientific">Halomonas cibimaris</name>
    <dbReference type="NCBI Taxonomy" id="657012"/>
    <lineage>
        <taxon>Bacteria</taxon>
        <taxon>Pseudomonadati</taxon>
        <taxon>Pseudomonadota</taxon>
        <taxon>Gammaproteobacteria</taxon>
        <taxon>Oceanospirillales</taxon>
        <taxon>Halomonadaceae</taxon>
        <taxon>Halomonas</taxon>
    </lineage>
</organism>
<dbReference type="EMBL" id="BAAAZT010000067">
    <property type="protein sequence ID" value="GAA3905305.1"/>
    <property type="molecule type" value="Genomic_DNA"/>
</dbReference>
<dbReference type="SUPFAM" id="SSF141371">
    <property type="entry name" value="PilZ domain-like"/>
    <property type="match status" value="1"/>
</dbReference>
<dbReference type="Pfam" id="PF07238">
    <property type="entry name" value="PilZ"/>
    <property type="match status" value="1"/>
</dbReference>
<dbReference type="InterPro" id="IPR052020">
    <property type="entry name" value="Cyclic_di-GMP/3'3'-cGAMP_PDE"/>
</dbReference>
<dbReference type="Gene3D" id="2.40.10.220">
    <property type="entry name" value="predicted glycosyltransferase like domains"/>
    <property type="match status" value="1"/>
</dbReference>
<dbReference type="InterPro" id="IPR003607">
    <property type="entry name" value="HD/PDEase_dom"/>
</dbReference>
<evidence type="ECO:0000313" key="3">
    <source>
        <dbReference type="Proteomes" id="UP001500133"/>
    </source>
</evidence>
<dbReference type="CDD" id="cd00077">
    <property type="entry name" value="HDc"/>
    <property type="match status" value="1"/>
</dbReference>
<proteinExistence type="predicted"/>
<dbReference type="PROSITE" id="PS51832">
    <property type="entry name" value="HD_GYP"/>
    <property type="match status" value="1"/>
</dbReference>
<dbReference type="Gene3D" id="1.10.3210.10">
    <property type="entry name" value="Hypothetical protein af1432"/>
    <property type="match status" value="1"/>
</dbReference>